<reference evidence="2 3" key="1">
    <citation type="journal article" date="2018" name="Nat. Ecol. Evol.">
        <title>Pezizomycetes genomes reveal the molecular basis of ectomycorrhizal truffle lifestyle.</title>
        <authorList>
            <person name="Murat C."/>
            <person name="Payen T."/>
            <person name="Noel B."/>
            <person name="Kuo A."/>
            <person name="Morin E."/>
            <person name="Chen J."/>
            <person name="Kohler A."/>
            <person name="Krizsan K."/>
            <person name="Balestrini R."/>
            <person name="Da Silva C."/>
            <person name="Montanini B."/>
            <person name="Hainaut M."/>
            <person name="Levati E."/>
            <person name="Barry K.W."/>
            <person name="Belfiori B."/>
            <person name="Cichocki N."/>
            <person name="Clum A."/>
            <person name="Dockter R.B."/>
            <person name="Fauchery L."/>
            <person name="Guy J."/>
            <person name="Iotti M."/>
            <person name="Le Tacon F."/>
            <person name="Lindquist E.A."/>
            <person name="Lipzen A."/>
            <person name="Malagnac F."/>
            <person name="Mello A."/>
            <person name="Molinier V."/>
            <person name="Miyauchi S."/>
            <person name="Poulain J."/>
            <person name="Riccioni C."/>
            <person name="Rubini A."/>
            <person name="Sitrit Y."/>
            <person name="Splivallo R."/>
            <person name="Traeger S."/>
            <person name="Wang M."/>
            <person name="Zifcakova L."/>
            <person name="Wipf D."/>
            <person name="Zambonelli A."/>
            <person name="Paolocci F."/>
            <person name="Nowrousian M."/>
            <person name="Ottonello S."/>
            <person name="Baldrian P."/>
            <person name="Spatafora J.W."/>
            <person name="Henrissat B."/>
            <person name="Nagy L.G."/>
            <person name="Aury J.M."/>
            <person name="Wincker P."/>
            <person name="Grigoriev I.V."/>
            <person name="Bonfante P."/>
            <person name="Martin F.M."/>
        </authorList>
    </citation>
    <scope>NUCLEOTIDE SEQUENCE [LARGE SCALE GENOMIC DNA]</scope>
    <source>
        <strain evidence="2 3">ATCC MYA-4762</strain>
    </source>
</reference>
<name>A0A3N4LJ92_9PEZI</name>
<evidence type="ECO:0000313" key="3">
    <source>
        <dbReference type="Proteomes" id="UP000267821"/>
    </source>
</evidence>
<keyword evidence="3" id="KW-1185">Reference proteome</keyword>
<dbReference type="STRING" id="1051890.A0A3N4LJ92"/>
<gene>
    <name evidence="2" type="ORF">L211DRAFT_869779</name>
</gene>
<protein>
    <recommendedName>
        <fullName evidence="1">HNH nuclease domain-containing protein</fullName>
    </recommendedName>
</protein>
<organism evidence="2 3">
    <name type="scientific">Terfezia boudieri ATCC MYA-4762</name>
    <dbReference type="NCBI Taxonomy" id="1051890"/>
    <lineage>
        <taxon>Eukaryota</taxon>
        <taxon>Fungi</taxon>
        <taxon>Dikarya</taxon>
        <taxon>Ascomycota</taxon>
        <taxon>Pezizomycotina</taxon>
        <taxon>Pezizomycetes</taxon>
        <taxon>Pezizales</taxon>
        <taxon>Pezizaceae</taxon>
        <taxon>Terfezia</taxon>
    </lineage>
</organism>
<dbReference type="Pfam" id="PF13391">
    <property type="entry name" value="HNH_2"/>
    <property type="match status" value="1"/>
</dbReference>
<dbReference type="EMBL" id="ML121557">
    <property type="protein sequence ID" value="RPB21768.1"/>
    <property type="molecule type" value="Genomic_DNA"/>
</dbReference>
<proteinExistence type="predicted"/>
<evidence type="ECO:0000313" key="2">
    <source>
        <dbReference type="EMBL" id="RPB21768.1"/>
    </source>
</evidence>
<dbReference type="OrthoDB" id="2142759at2759"/>
<dbReference type="InterPro" id="IPR003615">
    <property type="entry name" value="HNH_nuc"/>
</dbReference>
<sequence length="131" mass="14833">MDDTNGVSKINSLQNGILLRVDIHQLFDQYLISVNPDDGYKVVVFDDDHLGLDGRVLDPVCRDPNNAHRVLDELLRWHFRQSVLANMRGAGEPIFEHDFSGGDMIGVISKEPYAKERLEMEVATRLRGQSV</sequence>
<dbReference type="AlphaFoldDB" id="A0A3N4LJ92"/>
<feature type="domain" description="HNH nuclease" evidence="1">
    <location>
        <begin position="3"/>
        <end position="35"/>
    </location>
</feature>
<dbReference type="Proteomes" id="UP000267821">
    <property type="component" value="Unassembled WGS sequence"/>
</dbReference>
<accession>A0A3N4LJ92</accession>
<dbReference type="InParanoid" id="A0A3N4LJ92"/>
<evidence type="ECO:0000259" key="1">
    <source>
        <dbReference type="Pfam" id="PF13391"/>
    </source>
</evidence>